<dbReference type="Gene3D" id="3.30.450.80">
    <property type="entry name" value="Transcription factor LuxR-like, autoinducer-binding domain"/>
    <property type="match status" value="1"/>
</dbReference>
<dbReference type="InterPro" id="IPR036388">
    <property type="entry name" value="WH-like_DNA-bd_sf"/>
</dbReference>
<sequence length="247" mass="26615">MEIQLSKNAAVKPDALNARLSKPQRAADTVVALQSMQKKIGAEDFAVLRVRGHGAPSARRLGCTLSSWADRAEHNAAALLEAYGDGLMAHLETSMLPVVWEGAAVCELAATEQMPFIERFPSQRLPCRGIAFPVRLAASGSGFVVFTGDFLAIDSDVIVDLHMRANRIMVDLLAADERKMQPAEALNEREIACLQMAGDGCISEAIAEKMGLSVHTVNAYLGTATTKLDAVNRIQAIAKAIRLGYIR</sequence>
<dbReference type="PANTHER" id="PTHR44688:SF16">
    <property type="entry name" value="DNA-BINDING TRANSCRIPTIONAL ACTIVATOR DEVR_DOSR"/>
    <property type="match status" value="1"/>
</dbReference>
<dbReference type="SMART" id="SM00421">
    <property type="entry name" value="HTH_LUXR"/>
    <property type="match status" value="1"/>
</dbReference>
<dbReference type="PROSITE" id="PS50043">
    <property type="entry name" value="HTH_LUXR_2"/>
    <property type="match status" value="1"/>
</dbReference>
<evidence type="ECO:0000259" key="4">
    <source>
        <dbReference type="PROSITE" id="PS50043"/>
    </source>
</evidence>
<dbReference type="PRINTS" id="PR00038">
    <property type="entry name" value="HTHLUXR"/>
</dbReference>
<evidence type="ECO:0000256" key="2">
    <source>
        <dbReference type="ARBA" id="ARBA00023125"/>
    </source>
</evidence>
<evidence type="ECO:0000313" key="6">
    <source>
        <dbReference type="Proteomes" id="UP000241247"/>
    </source>
</evidence>
<dbReference type="Pfam" id="PF00196">
    <property type="entry name" value="GerE"/>
    <property type="match status" value="1"/>
</dbReference>
<evidence type="ECO:0000256" key="3">
    <source>
        <dbReference type="ARBA" id="ARBA00023163"/>
    </source>
</evidence>
<name>A0A2T5BFB5_MYCDI</name>
<keyword evidence="6" id="KW-1185">Reference proteome</keyword>
<evidence type="ECO:0000313" key="5">
    <source>
        <dbReference type="EMBL" id="PTM97681.1"/>
    </source>
</evidence>
<dbReference type="GO" id="GO:0003677">
    <property type="term" value="F:DNA binding"/>
    <property type="evidence" value="ECO:0007669"/>
    <property type="project" value="UniProtKB-KW"/>
</dbReference>
<dbReference type="InterPro" id="IPR016032">
    <property type="entry name" value="Sig_transdc_resp-reg_C-effctor"/>
</dbReference>
<dbReference type="PANTHER" id="PTHR44688">
    <property type="entry name" value="DNA-BINDING TRANSCRIPTIONAL ACTIVATOR DEVR_DOSR"/>
    <property type="match status" value="1"/>
</dbReference>
<dbReference type="EMBL" id="PZZZ01000002">
    <property type="protein sequence ID" value="PTM97681.1"/>
    <property type="molecule type" value="Genomic_DNA"/>
</dbReference>
<dbReference type="NCBIfam" id="NF047403">
    <property type="entry name" value="TransRegVisR"/>
    <property type="match status" value="1"/>
</dbReference>
<reference evidence="5 6" key="1">
    <citation type="submission" date="2018-04" db="EMBL/GenBank/DDBJ databases">
        <title>Genomic Encyclopedia of Type Strains, Phase IV (KMG-IV): sequencing the most valuable type-strain genomes for metagenomic binning, comparative biology and taxonomic classification.</title>
        <authorList>
            <person name="Goeker M."/>
        </authorList>
    </citation>
    <scope>NUCLEOTIDE SEQUENCE [LARGE SCALE GENOMIC DNA]</scope>
    <source>
        <strain evidence="5 6">DSM 7138</strain>
    </source>
</reference>
<dbReference type="AlphaFoldDB" id="A0A2T5BFB5"/>
<dbReference type="Gene3D" id="1.10.10.10">
    <property type="entry name" value="Winged helix-like DNA-binding domain superfamily/Winged helix DNA-binding domain"/>
    <property type="match status" value="1"/>
</dbReference>
<dbReference type="InterPro" id="IPR005143">
    <property type="entry name" value="TF_LuxR_autoind-bd_dom"/>
</dbReference>
<dbReference type="Pfam" id="PF03472">
    <property type="entry name" value="Autoind_bind"/>
    <property type="match status" value="1"/>
</dbReference>
<dbReference type="InterPro" id="IPR036693">
    <property type="entry name" value="TF_LuxR_autoind-bd_dom_sf"/>
</dbReference>
<proteinExistence type="predicted"/>
<organism evidence="5 6">
    <name type="scientific">Mycoplana dimorpha</name>
    <dbReference type="NCBI Taxonomy" id="28320"/>
    <lineage>
        <taxon>Bacteria</taxon>
        <taxon>Pseudomonadati</taxon>
        <taxon>Pseudomonadota</taxon>
        <taxon>Alphaproteobacteria</taxon>
        <taxon>Hyphomicrobiales</taxon>
        <taxon>Rhizobiaceae</taxon>
        <taxon>Mycoplana</taxon>
    </lineage>
</organism>
<dbReference type="RefSeq" id="WP_108001932.1">
    <property type="nucleotide sequence ID" value="NZ_JBHEEX010000001.1"/>
</dbReference>
<dbReference type="Proteomes" id="UP000241247">
    <property type="component" value="Unassembled WGS sequence"/>
</dbReference>
<gene>
    <name evidence="5" type="ORF">C7449_102560</name>
</gene>
<dbReference type="SUPFAM" id="SSF46894">
    <property type="entry name" value="C-terminal effector domain of the bipartite response regulators"/>
    <property type="match status" value="1"/>
</dbReference>
<accession>A0A2T5BFB5</accession>
<keyword evidence="3" id="KW-0804">Transcription</keyword>
<protein>
    <submittedName>
        <fullName evidence="5">DNA-binding CsgD family transcriptional regulator</fullName>
    </submittedName>
</protein>
<dbReference type="InterPro" id="IPR000792">
    <property type="entry name" value="Tscrpt_reg_LuxR_C"/>
</dbReference>
<comment type="caution">
    <text evidence="5">The sequence shown here is derived from an EMBL/GenBank/DDBJ whole genome shotgun (WGS) entry which is preliminary data.</text>
</comment>
<evidence type="ECO:0000256" key="1">
    <source>
        <dbReference type="ARBA" id="ARBA00023015"/>
    </source>
</evidence>
<feature type="domain" description="HTH luxR-type" evidence="4">
    <location>
        <begin position="179"/>
        <end position="244"/>
    </location>
</feature>
<dbReference type="OrthoDB" id="8349179at2"/>
<dbReference type="CDD" id="cd06170">
    <property type="entry name" value="LuxR_C_like"/>
    <property type="match status" value="1"/>
</dbReference>
<dbReference type="GO" id="GO:0006355">
    <property type="term" value="P:regulation of DNA-templated transcription"/>
    <property type="evidence" value="ECO:0007669"/>
    <property type="project" value="InterPro"/>
</dbReference>
<keyword evidence="1" id="KW-0805">Transcription regulation</keyword>
<keyword evidence="2 5" id="KW-0238">DNA-binding</keyword>